<reference evidence="11" key="1">
    <citation type="journal article" date="2014" name="Front. Microbiol.">
        <title>High frequency of phylogenetically diverse reductive dehalogenase-homologous genes in deep subseafloor sedimentary metagenomes.</title>
        <authorList>
            <person name="Kawai M."/>
            <person name="Futagami T."/>
            <person name="Toyoda A."/>
            <person name="Takaki Y."/>
            <person name="Nishi S."/>
            <person name="Hori S."/>
            <person name="Arai W."/>
            <person name="Tsubouchi T."/>
            <person name="Morono Y."/>
            <person name="Uchiyama I."/>
            <person name="Ito T."/>
            <person name="Fujiyama A."/>
            <person name="Inagaki F."/>
            <person name="Takami H."/>
        </authorList>
    </citation>
    <scope>NUCLEOTIDE SEQUENCE</scope>
    <source>
        <strain evidence="11">Expedition CK06-06</strain>
    </source>
</reference>
<comment type="catalytic activity">
    <reaction evidence="8">
        <text>tRNA(Val) + L-valine + ATP = L-valyl-tRNA(Val) + AMP + diphosphate</text>
        <dbReference type="Rhea" id="RHEA:10704"/>
        <dbReference type="Rhea" id="RHEA-COMP:9672"/>
        <dbReference type="Rhea" id="RHEA-COMP:9708"/>
        <dbReference type="ChEBI" id="CHEBI:30616"/>
        <dbReference type="ChEBI" id="CHEBI:33019"/>
        <dbReference type="ChEBI" id="CHEBI:57762"/>
        <dbReference type="ChEBI" id="CHEBI:78442"/>
        <dbReference type="ChEBI" id="CHEBI:78537"/>
        <dbReference type="ChEBI" id="CHEBI:456215"/>
        <dbReference type="EC" id="6.1.1.9"/>
    </reaction>
</comment>
<evidence type="ECO:0000256" key="9">
    <source>
        <dbReference type="SAM" id="Coils"/>
    </source>
</evidence>
<gene>
    <name evidence="11" type="ORF">S06H3_16668</name>
</gene>
<sequence length="86" mass="9834">GENALALVLKESEVVIPMESMVNMEAERRRLQKEIEQSQAEVAQLEARLKDEAFLTKAPAAIVDKERSKLAVKQDKLERLKQQIKF</sequence>
<dbReference type="GO" id="GO:0005737">
    <property type="term" value="C:cytoplasm"/>
    <property type="evidence" value="ECO:0007669"/>
    <property type="project" value="InterPro"/>
</dbReference>
<dbReference type="FunFam" id="1.10.287.380:FF:000001">
    <property type="entry name" value="Valine--tRNA ligase"/>
    <property type="match status" value="1"/>
</dbReference>
<dbReference type="EC" id="6.1.1.9" evidence="1"/>
<evidence type="ECO:0000259" key="10">
    <source>
        <dbReference type="Pfam" id="PF10458"/>
    </source>
</evidence>
<dbReference type="InterPro" id="IPR037118">
    <property type="entry name" value="Val-tRNA_synth_C_sf"/>
</dbReference>
<feature type="non-terminal residue" evidence="11">
    <location>
        <position position="1"/>
    </location>
</feature>
<feature type="domain" description="Valyl-tRNA synthetase tRNA-binding arm" evidence="10">
    <location>
        <begin position="24"/>
        <end position="84"/>
    </location>
</feature>
<name>X1LE87_9ZZZZ</name>
<dbReference type="InterPro" id="IPR019499">
    <property type="entry name" value="Val-tRNA_synth_tRNA-bd"/>
</dbReference>
<evidence type="ECO:0000256" key="2">
    <source>
        <dbReference type="ARBA" id="ARBA00022598"/>
    </source>
</evidence>
<dbReference type="GO" id="GO:0006438">
    <property type="term" value="P:valyl-tRNA aminoacylation"/>
    <property type="evidence" value="ECO:0007669"/>
    <property type="project" value="InterPro"/>
</dbReference>
<dbReference type="AlphaFoldDB" id="X1LE87"/>
<keyword evidence="5" id="KW-0648">Protein biosynthesis</keyword>
<dbReference type="EMBL" id="BARV01008263">
    <property type="protein sequence ID" value="GAI17607.1"/>
    <property type="molecule type" value="Genomic_DNA"/>
</dbReference>
<dbReference type="GO" id="GO:0004832">
    <property type="term" value="F:valine-tRNA ligase activity"/>
    <property type="evidence" value="ECO:0007669"/>
    <property type="project" value="UniProtKB-EC"/>
</dbReference>
<proteinExistence type="predicted"/>
<evidence type="ECO:0000256" key="1">
    <source>
        <dbReference type="ARBA" id="ARBA00013169"/>
    </source>
</evidence>
<evidence type="ECO:0000256" key="7">
    <source>
        <dbReference type="ARBA" id="ARBA00029936"/>
    </source>
</evidence>
<dbReference type="InterPro" id="IPR010978">
    <property type="entry name" value="tRNA-bd_arm"/>
</dbReference>
<evidence type="ECO:0000256" key="3">
    <source>
        <dbReference type="ARBA" id="ARBA00022741"/>
    </source>
</evidence>
<evidence type="ECO:0000256" key="6">
    <source>
        <dbReference type="ARBA" id="ARBA00023146"/>
    </source>
</evidence>
<evidence type="ECO:0000256" key="4">
    <source>
        <dbReference type="ARBA" id="ARBA00022840"/>
    </source>
</evidence>
<organism evidence="11">
    <name type="scientific">marine sediment metagenome</name>
    <dbReference type="NCBI Taxonomy" id="412755"/>
    <lineage>
        <taxon>unclassified sequences</taxon>
        <taxon>metagenomes</taxon>
        <taxon>ecological metagenomes</taxon>
    </lineage>
</organism>
<evidence type="ECO:0000256" key="5">
    <source>
        <dbReference type="ARBA" id="ARBA00022917"/>
    </source>
</evidence>
<keyword evidence="6" id="KW-0030">Aminoacyl-tRNA synthetase</keyword>
<protein>
    <recommendedName>
        <fullName evidence="1">valine--tRNA ligase</fullName>
        <ecNumber evidence="1">6.1.1.9</ecNumber>
    </recommendedName>
    <alternativeName>
        <fullName evidence="7">Valyl-tRNA synthetase</fullName>
    </alternativeName>
</protein>
<dbReference type="GO" id="GO:0005524">
    <property type="term" value="F:ATP binding"/>
    <property type="evidence" value="ECO:0007669"/>
    <property type="project" value="UniProtKB-KW"/>
</dbReference>
<dbReference type="SUPFAM" id="SSF46589">
    <property type="entry name" value="tRNA-binding arm"/>
    <property type="match status" value="1"/>
</dbReference>
<dbReference type="Pfam" id="PF10458">
    <property type="entry name" value="Val_tRNA-synt_C"/>
    <property type="match status" value="1"/>
</dbReference>
<evidence type="ECO:0000313" key="11">
    <source>
        <dbReference type="EMBL" id="GAI17607.1"/>
    </source>
</evidence>
<evidence type="ECO:0000256" key="8">
    <source>
        <dbReference type="ARBA" id="ARBA00047552"/>
    </source>
</evidence>
<keyword evidence="3" id="KW-0547">Nucleotide-binding</keyword>
<dbReference type="Gene3D" id="1.10.287.380">
    <property type="entry name" value="Valyl-tRNA synthetase, C-terminal domain"/>
    <property type="match status" value="1"/>
</dbReference>
<keyword evidence="2" id="KW-0436">Ligase</keyword>
<feature type="coiled-coil region" evidence="9">
    <location>
        <begin position="21"/>
        <end position="83"/>
    </location>
</feature>
<keyword evidence="9" id="KW-0175">Coiled coil</keyword>
<accession>X1LE87</accession>
<keyword evidence="4" id="KW-0067">ATP-binding</keyword>
<comment type="caution">
    <text evidence="11">The sequence shown here is derived from an EMBL/GenBank/DDBJ whole genome shotgun (WGS) entry which is preliminary data.</text>
</comment>